<gene>
    <name evidence="4" type="ORF">BLNAU_11124</name>
</gene>
<feature type="domain" description="Protein kinase" evidence="3">
    <location>
        <begin position="1276"/>
        <end position="1601"/>
    </location>
</feature>
<feature type="compositionally biased region" description="Basic and acidic residues" evidence="1">
    <location>
        <begin position="145"/>
        <end position="162"/>
    </location>
</feature>
<proteinExistence type="predicted"/>
<accession>A0ABQ9XQN0</accession>
<keyword evidence="2" id="KW-0472">Membrane</keyword>
<dbReference type="InterPro" id="IPR011050">
    <property type="entry name" value="Pectin_lyase_fold/virulence"/>
</dbReference>
<feature type="compositionally biased region" description="Basic and acidic residues" evidence="1">
    <location>
        <begin position="31"/>
        <end position="45"/>
    </location>
</feature>
<feature type="compositionally biased region" description="Polar residues" evidence="1">
    <location>
        <begin position="235"/>
        <end position="245"/>
    </location>
</feature>
<evidence type="ECO:0000313" key="5">
    <source>
        <dbReference type="Proteomes" id="UP001281761"/>
    </source>
</evidence>
<dbReference type="SUPFAM" id="SSF56112">
    <property type="entry name" value="Protein kinase-like (PK-like)"/>
    <property type="match status" value="1"/>
</dbReference>
<reference evidence="4 5" key="1">
    <citation type="journal article" date="2022" name="bioRxiv">
        <title>Genomics of Preaxostyla Flagellates Illuminates Evolutionary Transitions and the Path Towards Mitochondrial Loss.</title>
        <authorList>
            <person name="Novak L.V.F."/>
            <person name="Treitli S.C."/>
            <person name="Pyrih J."/>
            <person name="Halakuc P."/>
            <person name="Pipaliya S.V."/>
            <person name="Vacek V."/>
            <person name="Brzon O."/>
            <person name="Soukal P."/>
            <person name="Eme L."/>
            <person name="Dacks J.B."/>
            <person name="Karnkowska A."/>
            <person name="Elias M."/>
            <person name="Hampl V."/>
        </authorList>
    </citation>
    <scope>NUCLEOTIDE SEQUENCE [LARGE SCALE GENOMIC DNA]</scope>
    <source>
        <strain evidence="4">NAU3</strain>
        <tissue evidence="4">Gut</tissue>
    </source>
</reference>
<feature type="region of interest" description="Disordered" evidence="1">
    <location>
        <begin position="312"/>
        <end position="389"/>
    </location>
</feature>
<feature type="region of interest" description="Disordered" evidence="1">
    <location>
        <begin position="1478"/>
        <end position="1519"/>
    </location>
</feature>
<evidence type="ECO:0000313" key="4">
    <source>
        <dbReference type="EMBL" id="KAK2953864.1"/>
    </source>
</evidence>
<keyword evidence="2" id="KW-1133">Transmembrane helix</keyword>
<feature type="compositionally biased region" description="Basic and acidic residues" evidence="1">
    <location>
        <begin position="343"/>
        <end position="369"/>
    </location>
</feature>
<dbReference type="EMBL" id="JARBJD010000085">
    <property type="protein sequence ID" value="KAK2953864.1"/>
    <property type="molecule type" value="Genomic_DNA"/>
</dbReference>
<evidence type="ECO:0000256" key="2">
    <source>
        <dbReference type="SAM" id="Phobius"/>
    </source>
</evidence>
<feature type="compositionally biased region" description="Polar residues" evidence="1">
    <location>
        <begin position="130"/>
        <end position="141"/>
    </location>
</feature>
<dbReference type="Gene3D" id="1.10.510.10">
    <property type="entry name" value="Transferase(Phosphotransferase) domain 1"/>
    <property type="match status" value="1"/>
</dbReference>
<organism evidence="4 5">
    <name type="scientific">Blattamonas nauphoetae</name>
    <dbReference type="NCBI Taxonomy" id="2049346"/>
    <lineage>
        <taxon>Eukaryota</taxon>
        <taxon>Metamonada</taxon>
        <taxon>Preaxostyla</taxon>
        <taxon>Oxymonadida</taxon>
        <taxon>Blattamonas</taxon>
    </lineage>
</organism>
<comment type="caution">
    <text evidence="4">The sequence shown here is derived from an EMBL/GenBank/DDBJ whole genome shotgun (WGS) entry which is preliminary data.</text>
</comment>
<feature type="compositionally biased region" description="Basic and acidic residues" evidence="1">
    <location>
        <begin position="1485"/>
        <end position="1501"/>
    </location>
</feature>
<dbReference type="InterPro" id="IPR000719">
    <property type="entry name" value="Prot_kinase_dom"/>
</dbReference>
<dbReference type="SUPFAM" id="SSF51126">
    <property type="entry name" value="Pectin lyase-like"/>
    <property type="match status" value="1"/>
</dbReference>
<keyword evidence="5" id="KW-1185">Reference proteome</keyword>
<feature type="compositionally biased region" description="Polar residues" evidence="1">
    <location>
        <begin position="330"/>
        <end position="342"/>
    </location>
</feature>
<feature type="transmembrane region" description="Helical" evidence="2">
    <location>
        <begin position="1294"/>
        <end position="1315"/>
    </location>
</feature>
<sequence length="1624" mass="177726">MHSQQELMENTRLPPLFSDDVMSSPLNPHGKALENRNKQEQHQGKVNDVQNPLVDFGRVVVAFSDQQKDFSPFLSRNEHSTVRLQAQRCTKQRADSLSTREVTLKPHIVWFPHCETDHRILMEQTGSQDPVHNWRFYSSSRQHTRKEGSDSEEAGERAEKQRNRQARPRPVEHDHRRLHARRASRQFLAFERLVRGETEAEQLTAGEKGKGKEPHADLTGLSQPTLSSDADAHVTTRQFTGAPTTSEEHRLSPNELDTDAEPQIGVDKQKDGCVDSSLKQEREHLVDPSTSSASNADLLRMIDSLKATLAETERQRSADKAKFEKRTANDGFSVSRGTIRTDSSQKGDRSTDRNNHAGKEFGADAKEDGDAAGEQHAAGGEIGGDEEGVTRRIQPAYRHPLLRGLFPPLPKTELERLLSKDWLTTTDTQTDWVGWSESAAKLASIEKFHLTIDPSHQPHSLDDIGDEIRSYVMLFTESDARKVKDAVMASPHFVTTPCRVEQLLVVSLIRLDQPRIHSSTRPESHLSLDLPFIQHIQFSHSKLGTALNIHIASTISFNEISKVREIFSNGTGSHVAIFTSTEQESSSISSLASQFESWGPTQTNSQRFSKAEINEFVVIDKNNTVDELIYHWYPYDGKSLFLASDGGSHSNCGLSVLPCSSLSANVEKVDVGEVIKVCSALTETAGFVTKKDLTIQSSDDTKHILSVSASTIFSTQSSSLTFSDLSFVPLTQNPSQNAEPSERADSLFVVKSGSIGLTDCSLSSFVLASSPLITHTSGSLTLESCEISSITRSAGNGTNSIWCPTISQSLDRLSAQKTSKIVVMDEIDLPASLSLPNGVIFSGNDSKTLCTCQVGEAGSFETADETVVSITTLDFSLPLSQSVDAVIVHSSDKLTLSHLRISSQVKSSAIFVKMSTGTAEMSNITVHSEMGENSVLFSLLGGSVNMTALTIATPVAPNGSVVKMEGGNLSLTGMTLSSSEPIEGQLLSLANSRFTLSDVKITKHNFSAPLFTFSHFEESSIHNMNVSGCSGSTLISAKDGEDLAIRNSEISSLSQPSTSNEAETSYLCGSETSLIQIESTPTTISHTDLTNIPQGALSVSNAPLTLTGCIFSLNSPSNKEWPSLRRNVKCSNGTVSITGIGGGDGHSSPHHWILANECTVMKDGEILPAPLFVPTLVANESTSILDKKLKQYSVKVVGTTMIPCGLKLEVFEHNATKSNNDGLPIEFDILSLNPSKWTETELSFVLPQESVSSLSKKYELHCRLIYAGDQTTASFSLSGSSKGNMAQGGVITSIVVPIVVVILVALFLIIIMIVLCRRRKTKKEAEQASQELDTADEAAIQVKYELAEPDETIKPLFGASKDGSKQSSLLMVNDDNEQIYTPKRADATFLNPIQSVSAIGCEGKHEVFTVDSRNTLYRRLHVEKKTDLSKKTIALQIVKGLERMVKERPSSEIFSKLSPHWIIMDYTNNVFLRIESQLPQPSDGDQMKAAESKDNEDRRWNAPEQETMEGENEVAKDEGGYDEMKVTVFRLGLVLWEMETEQVPFAEQDAVNASRQIKAGVMPLIHNWEDAELASLVAECLSLSPDDRPSLSDVKSRLSLLKSNPPILVPPHQNEPVLVSGVTG</sequence>
<feature type="region of interest" description="Disordered" evidence="1">
    <location>
        <begin position="1"/>
        <end position="50"/>
    </location>
</feature>
<protein>
    <recommendedName>
        <fullName evidence="3">Protein kinase domain-containing protein</fullName>
    </recommendedName>
</protein>
<feature type="region of interest" description="Disordered" evidence="1">
    <location>
        <begin position="130"/>
        <end position="183"/>
    </location>
</feature>
<feature type="region of interest" description="Disordered" evidence="1">
    <location>
        <begin position="199"/>
        <end position="273"/>
    </location>
</feature>
<feature type="compositionally biased region" description="Basic and acidic residues" evidence="1">
    <location>
        <begin position="207"/>
        <end position="216"/>
    </location>
</feature>
<dbReference type="Proteomes" id="UP001281761">
    <property type="component" value="Unassembled WGS sequence"/>
</dbReference>
<feature type="compositionally biased region" description="Basic and acidic residues" evidence="1">
    <location>
        <begin position="312"/>
        <end position="328"/>
    </location>
</feature>
<evidence type="ECO:0000259" key="3">
    <source>
        <dbReference type="PROSITE" id="PS50011"/>
    </source>
</evidence>
<evidence type="ECO:0000256" key="1">
    <source>
        <dbReference type="SAM" id="MobiDB-lite"/>
    </source>
</evidence>
<dbReference type="InterPro" id="IPR011009">
    <property type="entry name" value="Kinase-like_dom_sf"/>
</dbReference>
<name>A0ABQ9XQN0_9EUKA</name>
<keyword evidence="2" id="KW-0812">Transmembrane</keyword>
<dbReference type="PROSITE" id="PS50011">
    <property type="entry name" value="PROTEIN_KINASE_DOM"/>
    <property type="match status" value="1"/>
</dbReference>